<evidence type="ECO:0000313" key="2">
    <source>
        <dbReference type="EMBL" id="EYB66614.1"/>
    </source>
</evidence>
<dbReference type="STRING" id="1476583.DEIPH_ctg084orf0031"/>
<dbReference type="Proteomes" id="UP000020492">
    <property type="component" value="Unassembled WGS sequence"/>
</dbReference>
<dbReference type="PROSITE" id="PS51257">
    <property type="entry name" value="PROKAR_LIPOPROTEIN"/>
    <property type="match status" value="1"/>
</dbReference>
<dbReference type="OrthoDB" id="70410at2"/>
<feature type="signal peptide" evidence="1">
    <location>
        <begin position="1"/>
        <end position="21"/>
    </location>
</feature>
<evidence type="ECO:0000256" key="1">
    <source>
        <dbReference type="SAM" id="SignalP"/>
    </source>
</evidence>
<keyword evidence="1" id="KW-0732">Signal</keyword>
<proteinExistence type="predicted"/>
<dbReference type="EMBL" id="JHAC01000072">
    <property type="protein sequence ID" value="EYB66614.1"/>
    <property type="molecule type" value="Genomic_DNA"/>
</dbReference>
<dbReference type="AlphaFoldDB" id="A0A016QLH8"/>
<sequence length="157" mass="16796">MARFPLAALACLSLLTLSACSLTSSRPTTFAAGQNWLAQGYDGGQLTSAEVATGRFSTYDMDRSDVPAGSEKARVKVRSNLNPVMALRLLFPGGTPMLVQTVSTGQTDFLWNAGTAGVMYRCRVQTGDVNVTYISGDLVRVDQGREVPLGSCGVRRR</sequence>
<evidence type="ECO:0008006" key="4">
    <source>
        <dbReference type="Google" id="ProtNLM"/>
    </source>
</evidence>
<evidence type="ECO:0000313" key="3">
    <source>
        <dbReference type="Proteomes" id="UP000020492"/>
    </source>
</evidence>
<name>A0A016QLH8_9DEIO</name>
<dbReference type="PATRIC" id="fig|1476583.3.peg.3404"/>
<reference evidence="2 3" key="1">
    <citation type="submission" date="2014-03" db="EMBL/GenBank/DDBJ databases">
        <title>Draft genome sequence of Deinococcus phoenicis 1P10ME.</title>
        <authorList>
            <person name="Stepanov V.G."/>
            <person name="Vaishampayan P."/>
            <person name="Venkateswaran K."/>
            <person name="Fox G.E."/>
        </authorList>
    </citation>
    <scope>NUCLEOTIDE SEQUENCE [LARGE SCALE GENOMIC DNA]</scope>
    <source>
        <strain evidence="2 3">1P10ME</strain>
    </source>
</reference>
<gene>
    <name evidence="2" type="ORF">DEIPH_ctg084orf0031</name>
</gene>
<comment type="caution">
    <text evidence="2">The sequence shown here is derived from an EMBL/GenBank/DDBJ whole genome shotgun (WGS) entry which is preliminary data.</text>
</comment>
<organism evidence="2 3">
    <name type="scientific">Deinococcus phoenicis</name>
    <dbReference type="NCBI Taxonomy" id="1476583"/>
    <lineage>
        <taxon>Bacteria</taxon>
        <taxon>Thermotogati</taxon>
        <taxon>Deinococcota</taxon>
        <taxon>Deinococci</taxon>
        <taxon>Deinococcales</taxon>
        <taxon>Deinococcaceae</taxon>
        <taxon>Deinococcus</taxon>
    </lineage>
</organism>
<dbReference type="RefSeq" id="WP_034360463.1">
    <property type="nucleotide sequence ID" value="NZ_JHAC01000072.1"/>
</dbReference>
<protein>
    <recommendedName>
        <fullName evidence="4">Lipoprotein</fullName>
    </recommendedName>
</protein>
<feature type="chain" id="PRO_5001485408" description="Lipoprotein" evidence="1">
    <location>
        <begin position="22"/>
        <end position="157"/>
    </location>
</feature>
<accession>A0A016QLH8</accession>
<keyword evidence="3" id="KW-1185">Reference proteome</keyword>